<dbReference type="InterPro" id="IPR038532">
    <property type="entry name" value="NDUFS4-like_sf"/>
</dbReference>
<sequence>MKARIYRPSKNTMQSGLGRTQKWVLEVEAETPRAPEPLMGWTASGDTTNQIRLRFDSREQAIAYAEDKGIEYTVDVAHDRKIKPQNYADNFRYIPPKENATS</sequence>
<evidence type="ECO:0000256" key="6">
    <source>
        <dbReference type="ARBA" id="ARBA00023136"/>
    </source>
</evidence>
<organism evidence="7 8">
    <name type="scientific">Micavibrio aeruginosavorus</name>
    <dbReference type="NCBI Taxonomy" id="349221"/>
    <lineage>
        <taxon>Bacteria</taxon>
        <taxon>Pseudomonadati</taxon>
        <taxon>Bdellovibrionota</taxon>
        <taxon>Bdellovibrionia</taxon>
        <taxon>Bdellovibrionales</taxon>
        <taxon>Pseudobdellovibrionaceae</taxon>
        <taxon>Micavibrio</taxon>
    </lineage>
</organism>
<evidence type="ECO:0000256" key="5">
    <source>
        <dbReference type="ARBA" id="ARBA00022982"/>
    </source>
</evidence>
<accession>A0A2W4ZL03</accession>
<dbReference type="InterPro" id="IPR006885">
    <property type="entry name" value="NADH_UbQ_FeS_4_mit-like"/>
</dbReference>
<keyword evidence="6" id="KW-0472">Membrane</keyword>
<evidence type="ECO:0000256" key="1">
    <source>
        <dbReference type="ARBA" id="ARBA00004370"/>
    </source>
</evidence>
<dbReference type="GO" id="GO:0022900">
    <property type="term" value="P:electron transport chain"/>
    <property type="evidence" value="ECO:0007669"/>
    <property type="project" value="InterPro"/>
</dbReference>
<keyword evidence="5" id="KW-0249">Electron transport</keyword>
<dbReference type="Proteomes" id="UP000249557">
    <property type="component" value="Unassembled WGS sequence"/>
</dbReference>
<dbReference type="GO" id="GO:0016020">
    <property type="term" value="C:membrane"/>
    <property type="evidence" value="ECO:0007669"/>
    <property type="project" value="UniProtKB-SubCell"/>
</dbReference>
<dbReference type="AlphaFoldDB" id="A0A2W4ZL03"/>
<evidence type="ECO:0000256" key="2">
    <source>
        <dbReference type="ARBA" id="ARBA00022448"/>
    </source>
</evidence>
<comment type="subcellular location">
    <subcellularLocation>
        <location evidence="1">Membrane</location>
    </subcellularLocation>
</comment>
<reference evidence="7 8" key="1">
    <citation type="submission" date="2017-08" db="EMBL/GenBank/DDBJ databases">
        <title>Infants hospitalized years apart are colonized by the same room-sourced microbial strains.</title>
        <authorList>
            <person name="Brooks B."/>
            <person name="Olm M.R."/>
            <person name="Firek B.A."/>
            <person name="Baker R."/>
            <person name="Thomas B.C."/>
            <person name="Morowitz M.J."/>
            <person name="Banfield J.F."/>
        </authorList>
    </citation>
    <scope>NUCLEOTIDE SEQUENCE [LARGE SCALE GENOMIC DNA]</scope>
    <source>
        <strain evidence="7">S2_018_000_R2_104</strain>
    </source>
</reference>
<protein>
    <submittedName>
        <fullName evidence="7">Oxidoreductase</fullName>
    </submittedName>
</protein>
<dbReference type="Gene3D" id="3.30.160.190">
    <property type="entry name" value="atu1810 like domain"/>
    <property type="match status" value="1"/>
</dbReference>
<keyword evidence="3" id="KW-0679">Respiratory chain</keyword>
<proteinExistence type="predicted"/>
<keyword evidence="2" id="KW-0813">Transport</keyword>
<evidence type="ECO:0000313" key="7">
    <source>
        <dbReference type="EMBL" id="PZO83034.1"/>
    </source>
</evidence>
<name>A0A2W4ZL03_9BACT</name>
<gene>
    <name evidence="7" type="ORF">DI626_09430</name>
</gene>
<dbReference type="PANTHER" id="PTHR12219">
    <property type="entry name" value="NADH-UBIQUINONE OXIDOREDUCTASE"/>
    <property type="match status" value="1"/>
</dbReference>
<evidence type="ECO:0000256" key="4">
    <source>
        <dbReference type="ARBA" id="ARBA00022946"/>
    </source>
</evidence>
<keyword evidence="4" id="KW-0809">Transit peptide</keyword>
<comment type="caution">
    <text evidence="7">The sequence shown here is derived from an EMBL/GenBank/DDBJ whole genome shotgun (WGS) entry which is preliminary data.</text>
</comment>
<evidence type="ECO:0000256" key="3">
    <source>
        <dbReference type="ARBA" id="ARBA00022660"/>
    </source>
</evidence>
<dbReference type="Pfam" id="PF04800">
    <property type="entry name" value="NDUS4"/>
    <property type="match status" value="1"/>
</dbReference>
<dbReference type="EMBL" id="QFNK01000227">
    <property type="protein sequence ID" value="PZO83034.1"/>
    <property type="molecule type" value="Genomic_DNA"/>
</dbReference>
<evidence type="ECO:0000313" key="8">
    <source>
        <dbReference type="Proteomes" id="UP000249557"/>
    </source>
</evidence>
<dbReference type="PANTHER" id="PTHR12219:SF8">
    <property type="entry name" value="NADH DEHYDROGENASE [UBIQUINONE] IRON-SULFUR PROTEIN 4, MITOCHONDRIAL"/>
    <property type="match status" value="1"/>
</dbReference>